<keyword evidence="1" id="KW-1133">Transmembrane helix</keyword>
<protein>
    <recommendedName>
        <fullName evidence="2">Schlafen AlbA-2 domain-containing protein</fullName>
    </recommendedName>
</protein>
<organism evidence="3">
    <name type="scientific">hydrothermal vent metagenome</name>
    <dbReference type="NCBI Taxonomy" id="652676"/>
    <lineage>
        <taxon>unclassified sequences</taxon>
        <taxon>metagenomes</taxon>
        <taxon>ecological metagenomes</taxon>
    </lineage>
</organism>
<reference evidence="3" key="1">
    <citation type="submission" date="2018-06" db="EMBL/GenBank/DDBJ databases">
        <authorList>
            <person name="Zhirakovskaya E."/>
        </authorList>
    </citation>
    <scope>NUCLEOTIDE SEQUENCE</scope>
</reference>
<dbReference type="AlphaFoldDB" id="A0A3B0TQ92"/>
<keyword evidence="1" id="KW-0812">Transmembrane</keyword>
<name>A0A3B0TQ92_9ZZZZ</name>
<feature type="transmembrane region" description="Helical" evidence="1">
    <location>
        <begin position="61"/>
        <end position="91"/>
    </location>
</feature>
<dbReference type="InterPro" id="IPR038461">
    <property type="entry name" value="Schlafen_AlbA_2_dom_sf"/>
</dbReference>
<evidence type="ECO:0000313" key="3">
    <source>
        <dbReference type="EMBL" id="VAW20795.1"/>
    </source>
</evidence>
<feature type="transmembrane region" description="Helical" evidence="1">
    <location>
        <begin position="21"/>
        <end position="41"/>
    </location>
</feature>
<accession>A0A3B0TQ92</accession>
<dbReference type="PANTHER" id="PTHR30595">
    <property type="entry name" value="GLPR-RELATED TRANSCRIPTIONAL REPRESSOR"/>
    <property type="match status" value="1"/>
</dbReference>
<gene>
    <name evidence="3" type="ORF">MNBD_BACTEROID01-1147</name>
</gene>
<dbReference type="Gene3D" id="3.30.950.30">
    <property type="entry name" value="Schlafen, AAA domain"/>
    <property type="match status" value="1"/>
</dbReference>
<dbReference type="Pfam" id="PF04326">
    <property type="entry name" value="SLFN_AlbA_2"/>
    <property type="match status" value="1"/>
</dbReference>
<dbReference type="InterPro" id="IPR007421">
    <property type="entry name" value="Schlafen_AlbA_2_dom"/>
</dbReference>
<feature type="domain" description="Schlafen AlbA-2" evidence="2">
    <location>
        <begin position="120"/>
        <end position="255"/>
    </location>
</feature>
<dbReference type="PANTHER" id="PTHR30595:SF6">
    <property type="entry name" value="SCHLAFEN ALBA-2 DOMAIN-CONTAINING PROTEIN"/>
    <property type="match status" value="1"/>
</dbReference>
<sequence length="270" mass="30791">METVKNNFTMNNSKELILHSFIGLLIGYFFLHPVSMVIYWFEMNDSDITLAELGKVFSENIIHSFSLHMMPMSIAFSILGAVIGFGSGLYYTSIKKKNRALYGKNQLLRQSIPIMINEGENEFVEFKSSLRHDYRQVKTDKNLEQVIIKSIAGFLNAKGGTLLIGVNDFGEILGIENDYMTLKKKNRDGFYQRLVLLVSNAFGKDVFSKVHVTFHELENKDICSLFIEPSIKPAFVKEGNRTAFYLRTGNVTNPLTTLEVVEYIQSRNKN</sequence>
<proteinExistence type="predicted"/>
<dbReference type="EMBL" id="UOEP01000128">
    <property type="protein sequence ID" value="VAW20795.1"/>
    <property type="molecule type" value="Genomic_DNA"/>
</dbReference>
<keyword evidence="1" id="KW-0472">Membrane</keyword>
<evidence type="ECO:0000256" key="1">
    <source>
        <dbReference type="SAM" id="Phobius"/>
    </source>
</evidence>
<evidence type="ECO:0000259" key="2">
    <source>
        <dbReference type="Pfam" id="PF04326"/>
    </source>
</evidence>